<evidence type="ECO:0000256" key="1">
    <source>
        <dbReference type="SAM" id="MobiDB-lite"/>
    </source>
</evidence>
<dbReference type="OrthoDB" id="124054at2759"/>
<keyword evidence="3" id="KW-1185">Reference proteome</keyword>
<dbReference type="Proteomes" id="UP000237271">
    <property type="component" value="Unassembled WGS sequence"/>
</dbReference>
<feature type="region of interest" description="Disordered" evidence="1">
    <location>
        <begin position="31"/>
        <end position="51"/>
    </location>
</feature>
<feature type="non-terminal residue" evidence="2">
    <location>
        <position position="1"/>
    </location>
</feature>
<dbReference type="AlphaFoldDB" id="A0A2P4X6I3"/>
<proteinExistence type="predicted"/>
<evidence type="ECO:0000313" key="2">
    <source>
        <dbReference type="EMBL" id="POM61152.1"/>
    </source>
</evidence>
<dbReference type="EMBL" id="NCKW01016257">
    <property type="protein sequence ID" value="POM61152.1"/>
    <property type="molecule type" value="Genomic_DNA"/>
</dbReference>
<evidence type="ECO:0000313" key="3">
    <source>
        <dbReference type="Proteomes" id="UP000237271"/>
    </source>
</evidence>
<comment type="caution">
    <text evidence="2">The sequence shown here is derived from an EMBL/GenBank/DDBJ whole genome shotgun (WGS) entry which is preliminary data.</text>
</comment>
<name>A0A2P4X6I3_9STRA</name>
<accession>A0A2P4X6I3</accession>
<gene>
    <name evidence="2" type="ORF">PHPALM_29878</name>
</gene>
<sequence>TKKTFQTHRSEILRTVFDVEQFETENLTVVTSKKKRKKNDGTTGTKLQKNRPEYSPDVLIGIDPGMRSLVTSVTRKPKVMTISVREYRHLSRMDDFRFWNENLKKREPWYASIVRSMPSFKTASYDTYFKRLQFFWTHLRFLLAFSAEQAFLRWRFTQDRAKMAALDTLAKRLVPIPSKQVCIGYGDWSRRDGIKGYATGPVKGVVEALKKRATVVPIDEYRTSVTCSSCHKRLKQARLFVQMKKKEGEQDIRLKMRPSRKEVKEIAEVRKFRNPKLASKKVVLKCTRNVLRCTNSRCKANFWNRDVNAARNMLELLRSGLKGKLGTRKLRAFRRGQIRK</sequence>
<organism evidence="2 3">
    <name type="scientific">Phytophthora palmivora</name>
    <dbReference type="NCBI Taxonomy" id="4796"/>
    <lineage>
        <taxon>Eukaryota</taxon>
        <taxon>Sar</taxon>
        <taxon>Stramenopiles</taxon>
        <taxon>Oomycota</taxon>
        <taxon>Peronosporomycetes</taxon>
        <taxon>Peronosporales</taxon>
        <taxon>Peronosporaceae</taxon>
        <taxon>Phytophthora</taxon>
    </lineage>
</organism>
<reference evidence="2 3" key="1">
    <citation type="journal article" date="2017" name="Genome Biol. Evol.">
        <title>Phytophthora megakarya and P. palmivora, closely related causal agents of cacao black pod rot, underwent increases in genome sizes and gene numbers by different mechanisms.</title>
        <authorList>
            <person name="Ali S.S."/>
            <person name="Shao J."/>
            <person name="Lary D.J."/>
            <person name="Kronmiller B."/>
            <person name="Shen D."/>
            <person name="Strem M.D."/>
            <person name="Amoako-Attah I."/>
            <person name="Akrofi A.Y."/>
            <person name="Begoude B.A."/>
            <person name="Ten Hoopen G.M."/>
            <person name="Coulibaly K."/>
            <person name="Kebe B.I."/>
            <person name="Melnick R.L."/>
            <person name="Guiltinan M.J."/>
            <person name="Tyler B.M."/>
            <person name="Meinhardt L.W."/>
            <person name="Bailey B.A."/>
        </authorList>
    </citation>
    <scope>NUCLEOTIDE SEQUENCE [LARGE SCALE GENOMIC DNA]</scope>
    <source>
        <strain evidence="3">sbr112.9</strain>
    </source>
</reference>
<protein>
    <submittedName>
        <fullName evidence="2">DNA phosphorothioation-dependent restriction protein DptG</fullName>
    </submittedName>
</protein>